<keyword evidence="2" id="KW-1133">Transmembrane helix</keyword>
<proteinExistence type="predicted"/>
<evidence type="ECO:0000313" key="4">
    <source>
        <dbReference type="Proteomes" id="UP001218218"/>
    </source>
</evidence>
<gene>
    <name evidence="3" type="ORF">DFH08DRAFT_804849</name>
</gene>
<evidence type="ECO:0000256" key="2">
    <source>
        <dbReference type="SAM" id="Phobius"/>
    </source>
</evidence>
<accession>A0AAD7EWN1</accession>
<feature type="compositionally biased region" description="Basic and acidic residues" evidence="1">
    <location>
        <begin position="595"/>
        <end position="615"/>
    </location>
</feature>
<reference evidence="3" key="1">
    <citation type="submission" date="2023-03" db="EMBL/GenBank/DDBJ databases">
        <title>Massive genome expansion in bonnet fungi (Mycena s.s.) driven by repeated elements and novel gene families across ecological guilds.</title>
        <authorList>
            <consortium name="Lawrence Berkeley National Laboratory"/>
            <person name="Harder C.B."/>
            <person name="Miyauchi S."/>
            <person name="Viragh M."/>
            <person name="Kuo A."/>
            <person name="Thoen E."/>
            <person name="Andreopoulos B."/>
            <person name="Lu D."/>
            <person name="Skrede I."/>
            <person name="Drula E."/>
            <person name="Henrissat B."/>
            <person name="Morin E."/>
            <person name="Kohler A."/>
            <person name="Barry K."/>
            <person name="LaButti K."/>
            <person name="Morin E."/>
            <person name="Salamov A."/>
            <person name="Lipzen A."/>
            <person name="Mereny Z."/>
            <person name="Hegedus B."/>
            <person name="Baldrian P."/>
            <person name="Stursova M."/>
            <person name="Weitz H."/>
            <person name="Taylor A."/>
            <person name="Grigoriev I.V."/>
            <person name="Nagy L.G."/>
            <person name="Martin F."/>
            <person name="Kauserud H."/>
        </authorList>
    </citation>
    <scope>NUCLEOTIDE SEQUENCE</scope>
    <source>
        <strain evidence="3">CBHHK002</strain>
    </source>
</reference>
<keyword evidence="2" id="KW-0812">Transmembrane</keyword>
<sequence length="736" mass="84132">MSNETQLILYTSVCNFPSEANGLSASEWLNRVKASARNGHITLAEQMNRRWEVWTPRGVVEVWKKSCHNWRFQFLPFHPSPMERDMDSDERVLTVEPRTTYEHQTAVNSGAFFPNAQGLVIDGGVFTSHVTNNISQTSPIPRDFRRISLCDIDLQRETYLPSGKSVVMRRCRVRRASAKIRGEPSAMTVTLYEGEHAEQEWWKDICAYLSLRHPNLLQLYGVTSSACIYGAILYDDLVPFYEFCIKPHRYSHILTAHAMQQAYLAIEGEHSSKKLLLLEFCYGFQGRPCIEYCLLDEFTPMEQHLRADTWSHKTDTMSIRHLEEQGAQEYAVLDDISCFEFYQACLYYFSLSSSFLASAETSNTLKLGSVIQLDKSTPGLNRVVEIAYVPHMKSRIRFKSSPAWEPMHPRLQDWKRFSIDEIRGDSNFSFEYRVDLLRQGGHYEGWLSQATYVFHQLKITSALRTYRYISAIRFLIQVNISEIVESLPYSEGYLFIFPPEDLRSGPAEFRWPDLPTYWTLSPTGDEPLSPQDAERLGFPTLNFSTICLCYSWDDRTYNSLRKFHNAKGFDPNSQDVARQLDLPLYELSSEPMTRTSDETEYKPSIDNEATNKGETDSGEAEVVFSRSYSPNLLHEPSTKSQGGNTNNLEDGSKEGCLPNCTANDEKITSTYEASKANSGIIDDELAPGPESKTLVGFDNPDHEDDELVPSNSFNLIIRVQLMLILLAVMIGFFRFS</sequence>
<name>A0AAD7EWN1_9AGAR</name>
<dbReference type="Proteomes" id="UP001218218">
    <property type="component" value="Unassembled WGS sequence"/>
</dbReference>
<evidence type="ECO:0000256" key="1">
    <source>
        <dbReference type="SAM" id="MobiDB-lite"/>
    </source>
</evidence>
<evidence type="ECO:0008006" key="5">
    <source>
        <dbReference type="Google" id="ProtNLM"/>
    </source>
</evidence>
<dbReference type="AlphaFoldDB" id="A0AAD7EWN1"/>
<keyword evidence="2" id="KW-0472">Membrane</keyword>
<evidence type="ECO:0000313" key="3">
    <source>
        <dbReference type="EMBL" id="KAJ7353280.1"/>
    </source>
</evidence>
<organism evidence="3 4">
    <name type="scientific">Mycena albidolilacea</name>
    <dbReference type="NCBI Taxonomy" id="1033008"/>
    <lineage>
        <taxon>Eukaryota</taxon>
        <taxon>Fungi</taxon>
        <taxon>Dikarya</taxon>
        <taxon>Basidiomycota</taxon>
        <taxon>Agaricomycotina</taxon>
        <taxon>Agaricomycetes</taxon>
        <taxon>Agaricomycetidae</taxon>
        <taxon>Agaricales</taxon>
        <taxon>Marasmiineae</taxon>
        <taxon>Mycenaceae</taxon>
        <taxon>Mycena</taxon>
    </lineage>
</organism>
<keyword evidence="4" id="KW-1185">Reference proteome</keyword>
<dbReference type="EMBL" id="JARIHO010000011">
    <property type="protein sequence ID" value="KAJ7353280.1"/>
    <property type="molecule type" value="Genomic_DNA"/>
</dbReference>
<protein>
    <recommendedName>
        <fullName evidence="5">Protein kinase domain-containing protein</fullName>
    </recommendedName>
</protein>
<comment type="caution">
    <text evidence="3">The sequence shown here is derived from an EMBL/GenBank/DDBJ whole genome shotgun (WGS) entry which is preliminary data.</text>
</comment>
<feature type="region of interest" description="Disordered" evidence="1">
    <location>
        <begin position="587"/>
        <end position="657"/>
    </location>
</feature>
<feature type="transmembrane region" description="Helical" evidence="2">
    <location>
        <begin position="715"/>
        <end position="735"/>
    </location>
</feature>
<feature type="compositionally biased region" description="Polar residues" evidence="1">
    <location>
        <begin position="638"/>
        <end position="649"/>
    </location>
</feature>